<feature type="transmembrane region" description="Helical" evidence="1">
    <location>
        <begin position="232"/>
        <end position="258"/>
    </location>
</feature>
<name>A0AAE9B273_9ACTN</name>
<evidence type="ECO:0000256" key="1">
    <source>
        <dbReference type="SAM" id="Phobius"/>
    </source>
</evidence>
<feature type="transmembrane region" description="Helical" evidence="1">
    <location>
        <begin position="147"/>
        <end position="167"/>
    </location>
</feature>
<evidence type="ECO:0008006" key="5">
    <source>
        <dbReference type="Google" id="ProtNLM"/>
    </source>
</evidence>
<feature type="transmembrane region" description="Helical" evidence="1">
    <location>
        <begin position="296"/>
        <end position="314"/>
    </location>
</feature>
<feature type="transmembrane region" description="Helical" evidence="1">
    <location>
        <begin position="49"/>
        <end position="68"/>
    </location>
</feature>
<keyword evidence="1" id="KW-0472">Membrane</keyword>
<comment type="caution">
    <text evidence="3">The sequence shown here is derived from an EMBL/GenBank/DDBJ whole genome shotgun (WGS) entry which is preliminary data.</text>
</comment>
<evidence type="ECO:0000313" key="4">
    <source>
        <dbReference type="Proteomes" id="UP000318720"/>
    </source>
</evidence>
<feature type="signal peptide" evidence="2">
    <location>
        <begin position="1"/>
        <end position="29"/>
    </location>
</feature>
<feature type="transmembrane region" description="Helical" evidence="1">
    <location>
        <begin position="109"/>
        <end position="127"/>
    </location>
</feature>
<gene>
    <name evidence="3" type="ORF">Sipo8835_09250</name>
</gene>
<protein>
    <recommendedName>
        <fullName evidence="5">CPBP family intramembrane metalloprotease</fullName>
    </recommendedName>
</protein>
<dbReference type="Proteomes" id="UP000318720">
    <property type="component" value="Unassembled WGS sequence"/>
</dbReference>
<feature type="transmembrane region" description="Helical" evidence="1">
    <location>
        <begin position="202"/>
        <end position="225"/>
    </location>
</feature>
<evidence type="ECO:0000313" key="3">
    <source>
        <dbReference type="EMBL" id="TQE36844.1"/>
    </source>
</evidence>
<dbReference type="EMBL" id="SPAZ01000077">
    <property type="protein sequence ID" value="TQE36844.1"/>
    <property type="molecule type" value="Genomic_DNA"/>
</dbReference>
<evidence type="ECO:0000256" key="2">
    <source>
        <dbReference type="SAM" id="SignalP"/>
    </source>
</evidence>
<dbReference type="AlphaFoldDB" id="A0AAE9B273"/>
<accession>A0AAE9B273</accession>
<sequence>MKRAVSQNQLLAWAAGLLVLASLPSLATAASRLDGHGDAQRLPHGFADWVQFGAALTASSLLAAMVTARTVGHEGATRRRLLTQRTAVAACTLSWLYTTTPASSPLARHLGTAVYGVVLAWLAIEVCRASDARLSSGFDIADRDQRLRTWGITSWFYLLCVAGSFLVTMSEQLLRTAGFDNALLVGLDQRSTLGLVGPAEGVLAFIATVAIEDVVIVAATATLLAKARRPTWHIYTAICLVEVAVHAYMGISALAFAVLTASRIWLYRRYQGFLPLAVAHLVFNISVLLKWFAPGLPTMVITLMLATSAILGVAPRRAGKTGATA</sequence>
<feature type="transmembrane region" description="Helical" evidence="1">
    <location>
        <begin position="80"/>
        <end position="97"/>
    </location>
</feature>
<proteinExistence type="predicted"/>
<organism evidence="3 4">
    <name type="scientific">Streptomyces ipomoeae</name>
    <dbReference type="NCBI Taxonomy" id="103232"/>
    <lineage>
        <taxon>Bacteria</taxon>
        <taxon>Bacillati</taxon>
        <taxon>Actinomycetota</taxon>
        <taxon>Actinomycetes</taxon>
        <taxon>Kitasatosporales</taxon>
        <taxon>Streptomycetaceae</taxon>
        <taxon>Streptomyces</taxon>
    </lineage>
</organism>
<feature type="chain" id="PRO_5042029466" description="CPBP family intramembrane metalloprotease" evidence="2">
    <location>
        <begin position="30"/>
        <end position="325"/>
    </location>
</feature>
<reference evidence="3 4" key="1">
    <citation type="submission" date="2019-03" db="EMBL/GenBank/DDBJ databases">
        <title>Comparative genomic analyses of the sweetpotato soil rot pathogen, Streptomyces ipomoeae.</title>
        <authorList>
            <person name="Ruschel Soares N."/>
            <person name="Badger J.H."/>
            <person name="Huguet-Tapia J.C."/>
            <person name="Clark C.A."/>
            <person name="Pettis G.S."/>
        </authorList>
    </citation>
    <scope>NUCLEOTIDE SEQUENCE [LARGE SCALE GENOMIC DNA]</scope>
    <source>
        <strain evidence="3 4">88-35</strain>
    </source>
</reference>
<keyword evidence="2" id="KW-0732">Signal</keyword>
<dbReference type="RefSeq" id="WP_141581500.1">
    <property type="nucleotide sequence ID" value="NZ_SPAZ01000077.1"/>
</dbReference>
<keyword evidence="1" id="KW-1133">Transmembrane helix</keyword>
<keyword evidence="1" id="KW-0812">Transmembrane</keyword>